<keyword evidence="3" id="KW-1185">Reference proteome</keyword>
<dbReference type="RefSeq" id="WP_126700084.1">
    <property type="nucleotide sequence ID" value="NZ_RWKW01000039.1"/>
</dbReference>
<sequence length="162" mass="17599">MCQLCEETRLDVSGFAVLDRPAETLVGLEWEGSHGEAAAGSVRATLTALQARLGKGDLWSGPIIGLSFNDGPERFRYFAGVAAEEAVPVGGLVGLQLPPRRYVASWHGQADGDVVAHYGRMIAWLTTKGMARSLEPPHHREEYPRDGVFDGPPVLRLLLPLR</sequence>
<comment type="caution">
    <text evidence="2">The sequence shown here is derived from an EMBL/GenBank/DDBJ whole genome shotgun (WGS) entry which is preliminary data.</text>
</comment>
<organism evidence="2 3">
    <name type="scientific">Aquibium carbonis</name>
    <dbReference type="NCBI Taxonomy" id="2495581"/>
    <lineage>
        <taxon>Bacteria</taxon>
        <taxon>Pseudomonadati</taxon>
        <taxon>Pseudomonadota</taxon>
        <taxon>Alphaproteobacteria</taxon>
        <taxon>Hyphomicrobiales</taxon>
        <taxon>Phyllobacteriaceae</taxon>
        <taxon>Aquibium</taxon>
    </lineage>
</organism>
<dbReference type="Proteomes" id="UP000278398">
    <property type="component" value="Unassembled WGS sequence"/>
</dbReference>
<accession>A0A3R9Y9K1</accession>
<dbReference type="OrthoDB" id="8278585at2"/>
<dbReference type="AlphaFoldDB" id="A0A3R9Y9K1"/>
<proteinExistence type="predicted"/>
<reference evidence="2 3" key="1">
    <citation type="submission" date="2018-12" db="EMBL/GenBank/DDBJ databases">
        <title>Mesorhizobium carbonis sp. nov., isolated from coal mine water.</title>
        <authorList>
            <person name="Xin W."/>
            <person name="Xu Z."/>
            <person name="Xiang F."/>
            <person name="Zhang J."/>
            <person name="Xi L."/>
            <person name="Liu J."/>
        </authorList>
    </citation>
    <scope>NUCLEOTIDE SEQUENCE [LARGE SCALE GENOMIC DNA]</scope>
    <source>
        <strain evidence="2 3">B2.3</strain>
    </source>
</reference>
<dbReference type="InterPro" id="IPR011256">
    <property type="entry name" value="Reg_factor_effector_dom_sf"/>
</dbReference>
<gene>
    <name evidence="2" type="ORF">EJC49_11540</name>
</gene>
<evidence type="ECO:0000313" key="3">
    <source>
        <dbReference type="Proteomes" id="UP000278398"/>
    </source>
</evidence>
<dbReference type="InterPro" id="IPR029442">
    <property type="entry name" value="GyrI-like"/>
</dbReference>
<evidence type="ECO:0000259" key="1">
    <source>
        <dbReference type="Pfam" id="PF06445"/>
    </source>
</evidence>
<name>A0A3R9Y9K1_9HYPH</name>
<dbReference type="Pfam" id="PF06445">
    <property type="entry name" value="GyrI-like"/>
    <property type="match status" value="1"/>
</dbReference>
<evidence type="ECO:0000313" key="2">
    <source>
        <dbReference type="EMBL" id="RST86275.1"/>
    </source>
</evidence>
<feature type="domain" description="GyrI-like small molecule binding" evidence="1">
    <location>
        <begin position="18"/>
        <end position="161"/>
    </location>
</feature>
<dbReference type="Gene3D" id="3.20.80.10">
    <property type="entry name" value="Regulatory factor, effector binding domain"/>
    <property type="match status" value="1"/>
</dbReference>
<dbReference type="SUPFAM" id="SSF55136">
    <property type="entry name" value="Probable bacterial effector-binding domain"/>
    <property type="match status" value="1"/>
</dbReference>
<dbReference type="EMBL" id="RWKW01000039">
    <property type="protein sequence ID" value="RST86275.1"/>
    <property type="molecule type" value="Genomic_DNA"/>
</dbReference>
<protein>
    <recommendedName>
        <fullName evidence="1">GyrI-like small molecule binding domain-containing protein</fullName>
    </recommendedName>
</protein>